<dbReference type="SUPFAM" id="SSF51556">
    <property type="entry name" value="Metallo-dependent hydrolases"/>
    <property type="match status" value="1"/>
</dbReference>
<evidence type="ECO:0000313" key="4">
    <source>
        <dbReference type="Proteomes" id="UP000186895"/>
    </source>
</evidence>
<evidence type="ECO:0000313" key="3">
    <source>
        <dbReference type="EMBL" id="SIQ76197.1"/>
    </source>
</evidence>
<dbReference type="AlphaFoldDB" id="A0A1N6VEL6"/>
<feature type="domain" description="Amidohydrolase-related" evidence="2">
    <location>
        <begin position="3"/>
        <end position="331"/>
    </location>
</feature>
<organism evidence="3 4">
    <name type="scientific">Marinobacterium stanieri</name>
    <dbReference type="NCBI Taxonomy" id="49186"/>
    <lineage>
        <taxon>Bacteria</taxon>
        <taxon>Pseudomonadati</taxon>
        <taxon>Pseudomonadota</taxon>
        <taxon>Gammaproteobacteria</taxon>
        <taxon>Oceanospirillales</taxon>
        <taxon>Oceanospirillaceae</taxon>
        <taxon>Marinobacterium</taxon>
    </lineage>
</organism>
<name>A0A1N6VEL6_9GAMM</name>
<dbReference type="Proteomes" id="UP000186895">
    <property type="component" value="Unassembled WGS sequence"/>
</dbReference>
<evidence type="ECO:0000256" key="1">
    <source>
        <dbReference type="ARBA" id="ARBA00023239"/>
    </source>
</evidence>
<dbReference type="Gene3D" id="3.20.20.140">
    <property type="entry name" value="Metal-dependent hydrolases"/>
    <property type="match status" value="1"/>
</dbReference>
<gene>
    <name evidence="3" type="ORF">SAMN05421647_108205</name>
</gene>
<dbReference type="InterPro" id="IPR006680">
    <property type="entry name" value="Amidohydro-rel"/>
</dbReference>
<dbReference type="InterPro" id="IPR032465">
    <property type="entry name" value="ACMSD"/>
</dbReference>
<keyword evidence="4" id="KW-1185">Reference proteome</keyword>
<proteinExistence type="predicted"/>
<dbReference type="GO" id="GO:0016831">
    <property type="term" value="F:carboxy-lyase activity"/>
    <property type="evidence" value="ECO:0007669"/>
    <property type="project" value="InterPro"/>
</dbReference>
<dbReference type="EMBL" id="FTMN01000008">
    <property type="protein sequence ID" value="SIQ76197.1"/>
    <property type="molecule type" value="Genomic_DNA"/>
</dbReference>
<dbReference type="PANTHER" id="PTHR21240:SF28">
    <property type="entry name" value="ISO-OROTATE DECARBOXYLASE (EUROFUNG)"/>
    <property type="match status" value="1"/>
</dbReference>
<keyword evidence="1" id="KW-0456">Lyase</keyword>
<dbReference type="GO" id="GO:0005737">
    <property type="term" value="C:cytoplasm"/>
    <property type="evidence" value="ECO:0007669"/>
    <property type="project" value="TreeGrafter"/>
</dbReference>
<dbReference type="InterPro" id="IPR032466">
    <property type="entry name" value="Metal_Hydrolase"/>
</dbReference>
<dbReference type="PANTHER" id="PTHR21240">
    <property type="entry name" value="2-AMINO-3-CARBOXYLMUCONATE-6-SEMIALDEHYDE DECARBOXYLASE"/>
    <property type="match status" value="1"/>
</dbReference>
<evidence type="ECO:0000259" key="2">
    <source>
        <dbReference type="Pfam" id="PF04909"/>
    </source>
</evidence>
<sequence length="337" mass="38250">MIIDCHGHYTTTPPQVGEYREKQKEAVAKDPDFIGEKGQIIISDDEIRETIEKNQLRLQQERGTDLTIFSPRASWMGHHIGNEHTSQFWTEHQNDLIRRVCDLFPKNFAPVAQLPQSPGVDPAKSVPEIVRTIEQMGFIGINLNPDPSGGHWNGSSLADRSFYPIYEKMVEYDIPAMVHVSAACNECFHTTGSHYLGADTTGFQQLMMSDVFKDFPELKIIIPHGGGAVPYHWGRFRGMALDQGFELEERVLNNIYFDTCVYHQRGIDLLLDIVPTKNILFASEMIGAVRGVDPETGHFFDDTKRYIDGNTALTAEQKQEIFEHNSRRVFSRLQIPA</sequence>
<reference evidence="3 4" key="1">
    <citation type="submission" date="2017-01" db="EMBL/GenBank/DDBJ databases">
        <authorList>
            <person name="Mah S.A."/>
            <person name="Swanson W.J."/>
            <person name="Moy G.W."/>
            <person name="Vacquier V.D."/>
        </authorList>
    </citation>
    <scope>NUCLEOTIDE SEQUENCE [LARGE SCALE GENOMIC DNA]</scope>
    <source>
        <strain evidence="3 4">DSM 7027</strain>
    </source>
</reference>
<dbReference type="GO" id="GO:0019748">
    <property type="term" value="P:secondary metabolic process"/>
    <property type="evidence" value="ECO:0007669"/>
    <property type="project" value="TreeGrafter"/>
</dbReference>
<dbReference type="STRING" id="49186.SAMN05421647_108205"/>
<protein>
    <submittedName>
        <fullName evidence="3">4-oxalomesaconate hydratase</fullName>
    </submittedName>
</protein>
<dbReference type="GO" id="GO:0016787">
    <property type="term" value="F:hydrolase activity"/>
    <property type="evidence" value="ECO:0007669"/>
    <property type="project" value="InterPro"/>
</dbReference>
<dbReference type="RefSeq" id="WP_076464612.1">
    <property type="nucleotide sequence ID" value="NZ_FTMN01000008.1"/>
</dbReference>
<dbReference type="Pfam" id="PF04909">
    <property type="entry name" value="Amidohydro_2"/>
    <property type="match status" value="1"/>
</dbReference>
<accession>A0A1N6VEL6</accession>